<evidence type="ECO:0000256" key="2">
    <source>
        <dbReference type="ARBA" id="ARBA00022737"/>
    </source>
</evidence>
<dbReference type="InterPro" id="IPR036236">
    <property type="entry name" value="Znf_C2H2_sf"/>
</dbReference>
<reference evidence="12" key="2">
    <citation type="submission" date="2025-08" db="UniProtKB">
        <authorList>
            <consortium name="RefSeq"/>
        </authorList>
    </citation>
    <scope>IDENTIFICATION</scope>
    <source>
        <tissue evidence="12">Young leaves</tissue>
    </source>
</reference>
<dbReference type="Pfam" id="PF00096">
    <property type="entry name" value="zf-C2H2"/>
    <property type="match status" value="1"/>
</dbReference>
<dbReference type="GO" id="GO:0003700">
    <property type="term" value="F:DNA-binding transcription factor activity"/>
    <property type="evidence" value="ECO:0007669"/>
    <property type="project" value="TreeGrafter"/>
</dbReference>
<dbReference type="InterPro" id="IPR055186">
    <property type="entry name" value="C2H2-2nd_BIRD-IDD"/>
</dbReference>
<protein>
    <submittedName>
        <fullName evidence="12">Zinc finger protein GAI-ASSOCIATED FACTOR 1-like</fullName>
    </submittedName>
</protein>
<evidence type="ECO:0000256" key="8">
    <source>
        <dbReference type="PROSITE-ProRule" id="PRU00042"/>
    </source>
</evidence>
<keyword evidence="1" id="KW-0479">Metal-binding</keyword>
<keyword evidence="5" id="KW-0805">Transcription regulation</keyword>
<dbReference type="SUPFAM" id="SSF57667">
    <property type="entry name" value="beta-beta-alpha zinc fingers"/>
    <property type="match status" value="1"/>
</dbReference>
<keyword evidence="11" id="KW-1185">Reference proteome</keyword>
<dbReference type="Proteomes" id="UP000694853">
    <property type="component" value="Unplaced"/>
</dbReference>
<gene>
    <name evidence="12" type="primary">LOC113858091</name>
</gene>
<dbReference type="PANTHER" id="PTHR10593">
    <property type="entry name" value="SERINE/THREONINE-PROTEIN KINASE RIO"/>
    <property type="match status" value="1"/>
</dbReference>
<evidence type="ECO:0000256" key="5">
    <source>
        <dbReference type="ARBA" id="ARBA00023015"/>
    </source>
</evidence>
<dbReference type="AlphaFoldDB" id="A0A8B8KR41"/>
<dbReference type="SMART" id="SM00355">
    <property type="entry name" value="ZnF_C2H2"/>
    <property type="match status" value="3"/>
</dbReference>
<dbReference type="FunFam" id="3.30.160.60:FF:000131">
    <property type="entry name" value="protein indeterminate-domain 5, chloroplastic-like"/>
    <property type="match status" value="1"/>
</dbReference>
<dbReference type="GeneID" id="113858091"/>
<evidence type="ECO:0000256" key="1">
    <source>
        <dbReference type="ARBA" id="ARBA00022723"/>
    </source>
</evidence>
<accession>A0A8B8KR41</accession>
<feature type="region of interest" description="Disordered" evidence="9">
    <location>
        <begin position="195"/>
        <end position="227"/>
    </location>
</feature>
<dbReference type="PROSITE" id="PS50157">
    <property type="entry name" value="ZINC_FINGER_C2H2_2"/>
    <property type="match status" value="1"/>
</dbReference>
<dbReference type="GO" id="GO:0003677">
    <property type="term" value="F:DNA binding"/>
    <property type="evidence" value="ECO:0007669"/>
    <property type="project" value="UniProtKB-KW"/>
</dbReference>
<evidence type="ECO:0000259" key="10">
    <source>
        <dbReference type="PROSITE" id="PS50157"/>
    </source>
</evidence>
<feature type="compositionally biased region" description="Low complexity" evidence="9">
    <location>
        <begin position="8"/>
        <end position="20"/>
    </location>
</feature>
<keyword evidence="2" id="KW-0677">Repeat</keyword>
<dbReference type="KEGG" id="aprc:113858091"/>
<evidence type="ECO:0000256" key="4">
    <source>
        <dbReference type="ARBA" id="ARBA00022833"/>
    </source>
</evidence>
<reference evidence="11" key="1">
    <citation type="journal article" date="2019" name="Toxins">
        <title>Detection of Abrin-Like and Prepropulchellin-Like Toxin Genes and Transcripts Using Whole Genome Sequencing and Full-Length Transcript Sequencing of Abrus precatorius.</title>
        <authorList>
            <person name="Hovde B.T."/>
            <person name="Daligault H.E."/>
            <person name="Hanschen E.R."/>
            <person name="Kunde Y.A."/>
            <person name="Johnson M.B."/>
            <person name="Starkenburg S.R."/>
            <person name="Johnson S.L."/>
        </authorList>
    </citation>
    <scope>NUCLEOTIDE SEQUENCE [LARGE SCALE GENOMIC DNA]</scope>
</reference>
<feature type="domain" description="C2H2-type" evidence="10">
    <location>
        <begin position="61"/>
        <end position="83"/>
    </location>
</feature>
<dbReference type="Pfam" id="PF22996">
    <property type="entry name" value="C2H2-2nd_BIRD-IDD"/>
    <property type="match status" value="1"/>
</dbReference>
<feature type="region of interest" description="Disordered" evidence="9">
    <location>
        <begin position="274"/>
        <end position="298"/>
    </location>
</feature>
<keyword evidence="3 8" id="KW-0863">Zinc-finger</keyword>
<feature type="region of interest" description="Disordered" evidence="9">
    <location>
        <begin position="1"/>
        <end position="43"/>
    </location>
</feature>
<proteinExistence type="predicted"/>
<dbReference type="InterPro" id="IPR055185">
    <property type="entry name" value="C2CH-4th_BIRD-IDD"/>
</dbReference>
<dbReference type="GO" id="GO:0005634">
    <property type="term" value="C:nucleus"/>
    <property type="evidence" value="ECO:0007669"/>
    <property type="project" value="TreeGrafter"/>
</dbReference>
<dbReference type="RefSeq" id="XP_027346346.1">
    <property type="nucleotide sequence ID" value="XM_027490545.1"/>
</dbReference>
<dbReference type="Gene3D" id="3.30.160.60">
    <property type="entry name" value="Classic Zinc Finger"/>
    <property type="match status" value="2"/>
</dbReference>
<evidence type="ECO:0000256" key="6">
    <source>
        <dbReference type="ARBA" id="ARBA00023125"/>
    </source>
</evidence>
<evidence type="ECO:0000256" key="7">
    <source>
        <dbReference type="ARBA" id="ARBA00023163"/>
    </source>
</evidence>
<feature type="compositionally biased region" description="Low complexity" evidence="9">
    <location>
        <begin position="283"/>
        <end position="298"/>
    </location>
</feature>
<dbReference type="PROSITE" id="PS00028">
    <property type="entry name" value="ZINC_FINGER_C2H2_1"/>
    <property type="match status" value="1"/>
</dbReference>
<sequence>MPVDLDNASTASGEASVSSSGNHTAPPKPTIKKKRNLPGMPDPEAEVIALSPKTLLATNRFVCEICNKGFQRDQNLQLHRRGHNLPWKLRQRSSKEVKKRVYVCPEPTCVHHDPSRALGDLTGIKKHFCRKHGEKKWKCDKCSKKYAVQSDWKAHSKVCGTREYKCDCGTVFSRRDSFITHRAFCDALAEESARSHTVVKANSESDSKVLTGDSSPPPPPPPAAVTASEAIATSTTAATAITAVTSTNTTQSNSVMSLQTQKLELQENPPQVIEEPPATTPLNGSCVSNSTTGSTSNGGAITSSSSVFASLFASSTASGNLHSQTPAFSDLIRAMGRPDHPADISVPSSSEAISLCLSTNNGSSFFGTGGQECRQYAPPPQPALSATALLQKAAQMGSAATNASLLRGFGIVSSSSASASSGQQDSLQWGQQLVEPESASVTAGLGLGLPCDGVSGLKELMMGTPSMFGPKHTTLDFLGLGMAAGGTAGGGLSALITSIGGGLDVTAAASFGNGEFSGKDMGSSS</sequence>
<name>A0A8B8KR41_ABRPR</name>
<evidence type="ECO:0000313" key="12">
    <source>
        <dbReference type="RefSeq" id="XP_027346346.1"/>
    </source>
</evidence>
<dbReference type="PANTHER" id="PTHR10593:SF188">
    <property type="entry name" value="ZINC FINGER PROTEIN GAI-ASSOCIATED FACTOR 1"/>
    <property type="match status" value="1"/>
</dbReference>
<dbReference type="OrthoDB" id="6354171at2759"/>
<keyword evidence="4" id="KW-0862">Zinc</keyword>
<evidence type="ECO:0000256" key="3">
    <source>
        <dbReference type="ARBA" id="ARBA00022771"/>
    </source>
</evidence>
<dbReference type="Pfam" id="PF22992">
    <property type="entry name" value="C2CH-4th_BIRD-IDD"/>
    <property type="match status" value="1"/>
</dbReference>
<keyword evidence="6" id="KW-0238">DNA-binding</keyword>
<dbReference type="GO" id="GO:0008270">
    <property type="term" value="F:zinc ion binding"/>
    <property type="evidence" value="ECO:0007669"/>
    <property type="project" value="UniProtKB-KW"/>
</dbReference>
<dbReference type="InterPro" id="IPR013087">
    <property type="entry name" value="Znf_C2H2_type"/>
</dbReference>
<dbReference type="Pfam" id="PF22995">
    <property type="entry name" value="C2CH-3rd_BIRD-IDD"/>
    <property type="match status" value="1"/>
</dbReference>
<organism evidence="11 12">
    <name type="scientific">Abrus precatorius</name>
    <name type="common">Indian licorice</name>
    <name type="synonym">Glycine abrus</name>
    <dbReference type="NCBI Taxonomy" id="3816"/>
    <lineage>
        <taxon>Eukaryota</taxon>
        <taxon>Viridiplantae</taxon>
        <taxon>Streptophyta</taxon>
        <taxon>Embryophyta</taxon>
        <taxon>Tracheophyta</taxon>
        <taxon>Spermatophyta</taxon>
        <taxon>Magnoliopsida</taxon>
        <taxon>eudicotyledons</taxon>
        <taxon>Gunneridae</taxon>
        <taxon>Pentapetalae</taxon>
        <taxon>rosids</taxon>
        <taxon>fabids</taxon>
        <taxon>Fabales</taxon>
        <taxon>Fabaceae</taxon>
        <taxon>Papilionoideae</taxon>
        <taxon>50 kb inversion clade</taxon>
        <taxon>NPAAA clade</taxon>
        <taxon>indigoferoid/millettioid clade</taxon>
        <taxon>Abreae</taxon>
        <taxon>Abrus</taxon>
    </lineage>
</organism>
<dbReference type="InterPro" id="IPR031140">
    <property type="entry name" value="IDD1-16"/>
</dbReference>
<dbReference type="FunFam" id="3.30.160.60:FF:000554">
    <property type="entry name" value="protein indeterminate-domain 12-like"/>
    <property type="match status" value="1"/>
</dbReference>
<evidence type="ECO:0000313" key="11">
    <source>
        <dbReference type="Proteomes" id="UP000694853"/>
    </source>
</evidence>
<keyword evidence="7" id="KW-0804">Transcription</keyword>
<dbReference type="InterPro" id="IPR055187">
    <property type="entry name" value="C2CH-3rd_BIRD-IDD"/>
</dbReference>
<evidence type="ECO:0000256" key="9">
    <source>
        <dbReference type="SAM" id="MobiDB-lite"/>
    </source>
</evidence>